<accession>A0ABV6QM44</accession>
<dbReference type="PANTHER" id="PTHR33452">
    <property type="entry name" value="OXIDOREDUCTASE CATD-RELATED"/>
    <property type="match status" value="1"/>
</dbReference>
<organism evidence="8 9">
    <name type="scientific">Kribbella deserti</name>
    <dbReference type="NCBI Taxonomy" id="1926257"/>
    <lineage>
        <taxon>Bacteria</taxon>
        <taxon>Bacillati</taxon>
        <taxon>Actinomycetota</taxon>
        <taxon>Actinomycetes</taxon>
        <taxon>Propionibacteriales</taxon>
        <taxon>Kribbellaceae</taxon>
        <taxon>Kribbella</taxon>
    </lineage>
</organism>
<gene>
    <name evidence="8" type="ORF">ACFFGN_16640</name>
</gene>
<feature type="transmembrane region" description="Helical" evidence="7">
    <location>
        <begin position="74"/>
        <end position="100"/>
    </location>
</feature>
<dbReference type="RefSeq" id="WP_380048394.1">
    <property type="nucleotide sequence ID" value="NZ_JBHLTC010000018.1"/>
</dbReference>
<name>A0ABV6QM44_9ACTN</name>
<evidence type="ECO:0000313" key="8">
    <source>
        <dbReference type="EMBL" id="MFC0625707.1"/>
    </source>
</evidence>
<evidence type="ECO:0000256" key="1">
    <source>
        <dbReference type="ARBA" id="ARBA00004651"/>
    </source>
</evidence>
<evidence type="ECO:0000256" key="4">
    <source>
        <dbReference type="ARBA" id="ARBA00022692"/>
    </source>
</evidence>
<keyword evidence="4 7" id="KW-0812">Transmembrane</keyword>
<dbReference type="InterPro" id="IPR032808">
    <property type="entry name" value="DoxX"/>
</dbReference>
<dbReference type="Pfam" id="PF07681">
    <property type="entry name" value="DoxX"/>
    <property type="match status" value="1"/>
</dbReference>
<evidence type="ECO:0000256" key="7">
    <source>
        <dbReference type="SAM" id="Phobius"/>
    </source>
</evidence>
<comment type="caution">
    <text evidence="8">The sequence shown here is derived from an EMBL/GenBank/DDBJ whole genome shotgun (WGS) entry which is preliminary data.</text>
</comment>
<keyword evidence="3" id="KW-1003">Cell membrane</keyword>
<keyword evidence="5 7" id="KW-1133">Transmembrane helix</keyword>
<keyword evidence="9" id="KW-1185">Reference proteome</keyword>
<feature type="transmembrane region" description="Helical" evidence="7">
    <location>
        <begin position="112"/>
        <end position="132"/>
    </location>
</feature>
<dbReference type="PANTHER" id="PTHR33452:SF1">
    <property type="entry name" value="INNER MEMBRANE PROTEIN YPHA-RELATED"/>
    <property type="match status" value="1"/>
</dbReference>
<evidence type="ECO:0000256" key="6">
    <source>
        <dbReference type="ARBA" id="ARBA00023136"/>
    </source>
</evidence>
<dbReference type="Proteomes" id="UP001589890">
    <property type="component" value="Unassembled WGS sequence"/>
</dbReference>
<protein>
    <submittedName>
        <fullName evidence="8">DoxX family protein</fullName>
    </submittedName>
</protein>
<reference evidence="8 9" key="1">
    <citation type="submission" date="2024-09" db="EMBL/GenBank/DDBJ databases">
        <authorList>
            <person name="Sun Q."/>
            <person name="Mori K."/>
        </authorList>
    </citation>
    <scope>NUCLEOTIDE SEQUENCE [LARGE SCALE GENOMIC DNA]</scope>
    <source>
        <strain evidence="8 9">CGMCC 1.15906</strain>
    </source>
</reference>
<dbReference type="InterPro" id="IPR051907">
    <property type="entry name" value="DoxX-like_oxidoreductase"/>
</dbReference>
<evidence type="ECO:0000256" key="3">
    <source>
        <dbReference type="ARBA" id="ARBA00022475"/>
    </source>
</evidence>
<feature type="transmembrane region" description="Helical" evidence="7">
    <location>
        <begin position="17"/>
        <end position="35"/>
    </location>
</feature>
<evidence type="ECO:0000313" key="9">
    <source>
        <dbReference type="Proteomes" id="UP001589890"/>
    </source>
</evidence>
<evidence type="ECO:0000256" key="5">
    <source>
        <dbReference type="ARBA" id="ARBA00022989"/>
    </source>
</evidence>
<evidence type="ECO:0000256" key="2">
    <source>
        <dbReference type="ARBA" id="ARBA00006679"/>
    </source>
</evidence>
<sequence length="155" mass="16130">MSALSSLSRPVNASRDLVLLVARVGLGVIFIAHGWQKFKTNGLDGTTAGFTNMGIPQPQISAYFATFVELVGGAALIVGALTTLFGLLLTVNMAGAFLFVHRENGVFAADGGWELVAALGLLSLTLAVVGAGKFSLDGLFRSAPNRSMTMADARN</sequence>
<proteinExistence type="inferred from homology"/>
<dbReference type="EMBL" id="JBHLTC010000018">
    <property type="protein sequence ID" value="MFC0625707.1"/>
    <property type="molecule type" value="Genomic_DNA"/>
</dbReference>
<comment type="similarity">
    <text evidence="2">Belongs to the DoxX family.</text>
</comment>
<keyword evidence="6 7" id="KW-0472">Membrane</keyword>
<comment type="subcellular location">
    <subcellularLocation>
        <location evidence="1">Cell membrane</location>
        <topology evidence="1">Multi-pass membrane protein</topology>
    </subcellularLocation>
</comment>